<dbReference type="GO" id="GO:0019646">
    <property type="term" value="P:aerobic electron transport chain"/>
    <property type="evidence" value="ECO:0007669"/>
    <property type="project" value="TreeGrafter"/>
</dbReference>
<evidence type="ECO:0000256" key="1">
    <source>
        <dbReference type="ARBA" id="ARBA00001974"/>
    </source>
</evidence>
<sequence length="376" mass="39249">MLAANRLAANRALAALVAVQIINPRPDFVERIRLHQVATGTRESAAVPLASLLHPKVALVVGTAALIDPVEQTIHFADGREPLSYDTLLYAAGSASAPSAGADYSLQDTESAGRLRAGLEGLATGAVVNVVGGGLTGIEAASEIAEKHPRLIVRLVSRGTVGADLSRGGQQALRSRLASLGVEIMDRTEVEHADGRHLRTSSGAILPGDCTVWTAGFSTPDLARNSGLPTDPQGRLLVDETLAVPGHPHIFGAGDGVLAAASIGAHLRMACAVAMPMGAHAADNIAANLQQRTPLELSVGFILRCISLGRSAGLVQAVHADDRPRPLALRGRMGAMVKEQVCRMTLSWIRKEARGGSYGWPKGPRPAAEPQLAEAR</sequence>
<gene>
    <name evidence="7" type="ORF">D477_009495</name>
</gene>
<dbReference type="PANTHER" id="PTHR42913:SF3">
    <property type="entry name" value="64 KDA MITOCHONDRIAL NADH DEHYDROGENASE (EUROFUNG)"/>
    <property type="match status" value="1"/>
</dbReference>
<comment type="caution">
    <text evidence="7">The sequence shown here is derived from an EMBL/GenBank/DDBJ whole genome shotgun (WGS) entry which is preliminary data.</text>
</comment>
<dbReference type="Pfam" id="PF07992">
    <property type="entry name" value="Pyr_redox_2"/>
    <property type="match status" value="1"/>
</dbReference>
<evidence type="ECO:0000256" key="4">
    <source>
        <dbReference type="ARBA" id="ARBA00022827"/>
    </source>
</evidence>
<dbReference type="InterPro" id="IPR051169">
    <property type="entry name" value="NADH-Q_oxidoreductase"/>
</dbReference>
<evidence type="ECO:0000256" key="3">
    <source>
        <dbReference type="ARBA" id="ARBA00022630"/>
    </source>
</evidence>
<dbReference type="AlphaFoldDB" id="N1UVL3"/>
<keyword evidence="3" id="KW-0285">Flavoprotein</keyword>
<dbReference type="InterPro" id="IPR023753">
    <property type="entry name" value="FAD/NAD-binding_dom"/>
</dbReference>
<name>N1UVL3_9MICC</name>
<organism evidence="7 8">
    <name type="scientific">Arthrobacter crystallopoietes BAB-32</name>
    <dbReference type="NCBI Taxonomy" id="1246476"/>
    <lineage>
        <taxon>Bacteria</taxon>
        <taxon>Bacillati</taxon>
        <taxon>Actinomycetota</taxon>
        <taxon>Actinomycetes</taxon>
        <taxon>Micrococcales</taxon>
        <taxon>Micrococcaceae</taxon>
        <taxon>Crystallibacter</taxon>
    </lineage>
</organism>
<dbReference type="EMBL" id="ANPE02000112">
    <property type="protein sequence ID" value="EMY34446.1"/>
    <property type="molecule type" value="Genomic_DNA"/>
</dbReference>
<keyword evidence="8" id="KW-1185">Reference proteome</keyword>
<reference evidence="7 8" key="1">
    <citation type="journal article" date="2013" name="Genome Announc.">
        <title>Draft Genome Sequence of Arthrobacter crystallopoietes Strain BAB-32, Revealing Genes for Bioremediation.</title>
        <authorList>
            <person name="Joshi M.N."/>
            <person name="Pandit A.S."/>
            <person name="Sharma A."/>
            <person name="Pandya R.V."/>
            <person name="Desai S.M."/>
            <person name="Saxena A.K."/>
            <person name="Bagatharia S.B."/>
        </authorList>
    </citation>
    <scope>NUCLEOTIDE SEQUENCE [LARGE SCALE GENOMIC DNA]</scope>
    <source>
        <strain evidence="7 8">BAB-32</strain>
    </source>
</reference>
<keyword evidence="5" id="KW-0560">Oxidoreductase</keyword>
<evidence type="ECO:0000256" key="2">
    <source>
        <dbReference type="ARBA" id="ARBA00005272"/>
    </source>
</evidence>
<evidence type="ECO:0000259" key="6">
    <source>
        <dbReference type="Pfam" id="PF07992"/>
    </source>
</evidence>
<dbReference type="GO" id="GO:0003955">
    <property type="term" value="F:NAD(P)H dehydrogenase (quinone) activity"/>
    <property type="evidence" value="ECO:0007669"/>
    <property type="project" value="TreeGrafter"/>
</dbReference>
<proteinExistence type="inferred from homology"/>
<accession>N1UVL3</accession>
<protein>
    <submittedName>
        <fullName evidence="7">Dehydrogenase</fullName>
    </submittedName>
</protein>
<dbReference type="Gene3D" id="3.50.50.100">
    <property type="match status" value="1"/>
</dbReference>
<keyword evidence="4" id="KW-0274">FAD</keyword>
<evidence type="ECO:0000313" key="8">
    <source>
        <dbReference type="Proteomes" id="UP000010729"/>
    </source>
</evidence>
<dbReference type="InterPro" id="IPR036188">
    <property type="entry name" value="FAD/NAD-bd_sf"/>
</dbReference>
<comment type="similarity">
    <text evidence="2">Belongs to the NADH dehydrogenase family.</text>
</comment>
<evidence type="ECO:0000313" key="7">
    <source>
        <dbReference type="EMBL" id="EMY34446.1"/>
    </source>
</evidence>
<dbReference type="PANTHER" id="PTHR42913">
    <property type="entry name" value="APOPTOSIS-INDUCING FACTOR 1"/>
    <property type="match status" value="1"/>
</dbReference>
<dbReference type="Proteomes" id="UP000010729">
    <property type="component" value="Unassembled WGS sequence"/>
</dbReference>
<dbReference type="SUPFAM" id="SSF51905">
    <property type="entry name" value="FAD/NAD(P)-binding domain"/>
    <property type="match status" value="1"/>
</dbReference>
<feature type="domain" description="FAD/NAD(P)-binding" evidence="6">
    <location>
        <begin position="15"/>
        <end position="265"/>
    </location>
</feature>
<evidence type="ECO:0000256" key="5">
    <source>
        <dbReference type="ARBA" id="ARBA00023002"/>
    </source>
</evidence>
<comment type="cofactor">
    <cofactor evidence="1">
        <name>FAD</name>
        <dbReference type="ChEBI" id="CHEBI:57692"/>
    </cofactor>
</comment>